<dbReference type="HOGENOM" id="CLU_2468077_0_0_6"/>
<dbReference type="AlphaFoldDB" id="B8GL82"/>
<dbReference type="KEGG" id="tgr:Tgr7_0503"/>
<name>B8GL82_THISH</name>
<dbReference type="EMBL" id="CP001339">
    <property type="protein sequence ID" value="ACL71600.1"/>
    <property type="molecule type" value="Genomic_DNA"/>
</dbReference>
<keyword evidence="2" id="KW-1185">Reference proteome</keyword>
<dbReference type="RefSeq" id="WP_012637088.1">
    <property type="nucleotide sequence ID" value="NC_011901.1"/>
</dbReference>
<proteinExistence type="predicted"/>
<organism evidence="1 2">
    <name type="scientific">Thioalkalivibrio sulfidiphilus (strain HL-EbGR7)</name>
    <dbReference type="NCBI Taxonomy" id="396588"/>
    <lineage>
        <taxon>Bacteria</taxon>
        <taxon>Pseudomonadati</taxon>
        <taxon>Pseudomonadota</taxon>
        <taxon>Gammaproteobacteria</taxon>
        <taxon>Chromatiales</taxon>
        <taxon>Ectothiorhodospiraceae</taxon>
        <taxon>Thioalkalivibrio</taxon>
    </lineage>
</organism>
<gene>
    <name evidence="1" type="ordered locus">Tgr7_0503</name>
</gene>
<evidence type="ECO:0000313" key="1">
    <source>
        <dbReference type="EMBL" id="ACL71600.1"/>
    </source>
</evidence>
<dbReference type="STRING" id="396588.Tgr7_0503"/>
<dbReference type="eggNOG" id="ENOG5033JPD">
    <property type="taxonomic scope" value="Bacteria"/>
</dbReference>
<accession>B8GL82</accession>
<dbReference type="OrthoDB" id="6903337at2"/>
<dbReference type="Proteomes" id="UP000002383">
    <property type="component" value="Chromosome"/>
</dbReference>
<sequence length="88" mass="9789">MSGSDRDWITFRELDQACARDKGSAFRAFKRLSAGWQEERDFRVLKAGEDQEQILTLKSAGRLYAGTVNAVLLSPAAAREIRAALDQS</sequence>
<reference evidence="1 2" key="1">
    <citation type="journal article" date="2011" name="Stand. Genomic Sci.">
        <title>Complete genome sequence of 'Thioalkalivibrio sulfidophilus' HL-EbGr7.</title>
        <authorList>
            <person name="Muyzer G."/>
            <person name="Sorokin D.Y."/>
            <person name="Mavromatis K."/>
            <person name="Lapidus A."/>
            <person name="Clum A."/>
            <person name="Ivanova N."/>
            <person name="Pati A."/>
            <person name="d'Haeseleer P."/>
            <person name="Woyke T."/>
            <person name="Kyrpides N.C."/>
        </authorList>
    </citation>
    <scope>NUCLEOTIDE SEQUENCE [LARGE SCALE GENOMIC DNA]</scope>
    <source>
        <strain evidence="1 2">HL-EbGR7</strain>
    </source>
</reference>
<protein>
    <submittedName>
        <fullName evidence="1">Uncharacterized protein</fullName>
    </submittedName>
</protein>
<evidence type="ECO:0000313" key="2">
    <source>
        <dbReference type="Proteomes" id="UP000002383"/>
    </source>
</evidence>